<dbReference type="Pfam" id="PF21948">
    <property type="entry name" value="LplA-B_cat"/>
    <property type="match status" value="1"/>
</dbReference>
<dbReference type="GO" id="GO:0017118">
    <property type="term" value="F:lipoyltransferase activity"/>
    <property type="evidence" value="ECO:0007669"/>
    <property type="project" value="TreeGrafter"/>
</dbReference>
<organism evidence="6 7">
    <name type="scientific">Verticillium longisporum</name>
    <name type="common">Verticillium dahliae var. longisporum</name>
    <dbReference type="NCBI Taxonomy" id="100787"/>
    <lineage>
        <taxon>Eukaryota</taxon>
        <taxon>Fungi</taxon>
        <taxon>Dikarya</taxon>
        <taxon>Ascomycota</taxon>
        <taxon>Pezizomycotina</taxon>
        <taxon>Sordariomycetes</taxon>
        <taxon>Hypocreomycetidae</taxon>
        <taxon>Glomerellales</taxon>
        <taxon>Plectosphaerellaceae</taxon>
        <taxon>Verticillium</taxon>
    </lineage>
</organism>
<evidence type="ECO:0000256" key="3">
    <source>
        <dbReference type="ARBA" id="ARBA00015925"/>
    </source>
</evidence>
<dbReference type="GO" id="GO:0009249">
    <property type="term" value="P:protein lipoylation"/>
    <property type="evidence" value="ECO:0007669"/>
    <property type="project" value="InterPro"/>
</dbReference>
<evidence type="ECO:0000256" key="4">
    <source>
        <dbReference type="SAM" id="MobiDB-lite"/>
    </source>
</evidence>
<name>A0A8I2Z3K5_VERLO</name>
<gene>
    <name evidence="6" type="ORF">HYQ45_018144</name>
</gene>
<evidence type="ECO:0000313" key="6">
    <source>
        <dbReference type="EMBL" id="KAG7108292.1"/>
    </source>
</evidence>
<proteinExistence type="inferred from homology"/>
<dbReference type="GO" id="GO:0005739">
    <property type="term" value="C:mitochondrion"/>
    <property type="evidence" value="ECO:0007669"/>
    <property type="project" value="TreeGrafter"/>
</dbReference>
<dbReference type="GO" id="GO:0016874">
    <property type="term" value="F:ligase activity"/>
    <property type="evidence" value="ECO:0007669"/>
    <property type="project" value="UniProtKB-KW"/>
</dbReference>
<dbReference type="AlphaFoldDB" id="A0A8I2Z3K5"/>
<dbReference type="InterPro" id="IPR004562">
    <property type="entry name" value="LipoylTrfase_LipoateP_Ligase"/>
</dbReference>
<dbReference type="EMBL" id="JAEMWZ010000682">
    <property type="protein sequence ID" value="KAG7108292.1"/>
    <property type="molecule type" value="Genomic_DNA"/>
</dbReference>
<dbReference type="CDD" id="cd16443">
    <property type="entry name" value="LplA"/>
    <property type="match status" value="1"/>
</dbReference>
<dbReference type="Proteomes" id="UP000689129">
    <property type="component" value="Unassembled WGS sequence"/>
</dbReference>
<feature type="region of interest" description="Disordered" evidence="4">
    <location>
        <begin position="216"/>
        <end position="236"/>
    </location>
</feature>
<dbReference type="PANTHER" id="PTHR12561:SF3">
    <property type="entry name" value="LIPOYLTRANSFERASE 1, MITOCHONDRIAL"/>
    <property type="match status" value="1"/>
</dbReference>
<evidence type="ECO:0000259" key="5">
    <source>
        <dbReference type="PROSITE" id="PS51733"/>
    </source>
</evidence>
<protein>
    <recommendedName>
        <fullName evidence="3">Putative lipoate-protein ligase A</fullName>
    </recommendedName>
</protein>
<evidence type="ECO:0000313" key="7">
    <source>
        <dbReference type="Proteomes" id="UP000689129"/>
    </source>
</evidence>
<keyword evidence="6" id="KW-0436">Ligase</keyword>
<sequence>MTMLSPTPAVTIRLISRRPPRARPLFHSSRPFSSSPSPRRPSPLASVATARTQVYISRSSDPFLNLSIEHHLLQTTPSESTVLFLYTNRPSVVIGRNQNPWLELNLPLLHAYVPRPVTQGRGDDGKDGHAAGVTLVRRRSGGGSVFHDAGNVNFSVICPPAAFDRDRHAEMVVRALRGLGVPGARVNCRHDIVVDVGIDADADADAGSKKAGVRALPQASSAPAPETCAANRGPEDGKATFKVSGSAYKLTRLRSLHHGTCLLSSPNLGSIGQMLRSPAEPFIKGRGVESVRSPVRNVGVGNEEFEGAVVREFGAMYGAFDVIAEVNEDAAELESVRKGMKELQSRDWLYGQTPLFSFSTRPTEDDPRPRPALPDDFNLSFEARQGVLQSFVLGSTSPAGEKWSVASLADAKIHDVDDWVERLRGGGVNSDRASAIGSWLNGLLGAGGGR</sequence>
<comment type="function">
    <text evidence="1">Catalyzes both the ATP-dependent activation of exogenously supplied lipoate to lipoyl-AMP and the transfer of the activated lipoyl onto the lipoyl domains of lipoate-dependent enzymes.</text>
</comment>
<feature type="region of interest" description="Disordered" evidence="4">
    <location>
        <begin position="22"/>
        <end position="46"/>
    </location>
</feature>
<evidence type="ECO:0000256" key="2">
    <source>
        <dbReference type="ARBA" id="ARBA00008242"/>
    </source>
</evidence>
<evidence type="ECO:0000256" key="1">
    <source>
        <dbReference type="ARBA" id="ARBA00003253"/>
    </source>
</evidence>
<dbReference type="PANTHER" id="PTHR12561">
    <property type="entry name" value="LIPOATE-PROTEIN LIGASE"/>
    <property type="match status" value="1"/>
</dbReference>
<dbReference type="OrthoDB" id="201621at2759"/>
<comment type="caution">
    <text evidence="6">The sequence shown here is derived from an EMBL/GenBank/DDBJ whole genome shotgun (WGS) entry which is preliminary data.</text>
</comment>
<feature type="domain" description="BPL/LPL catalytic" evidence="5">
    <location>
        <begin position="77"/>
        <end position="321"/>
    </location>
</feature>
<comment type="similarity">
    <text evidence="2">Belongs to the LplA family.</text>
</comment>
<reference evidence="6" key="1">
    <citation type="journal article" date="2021" name="Mol. Plant Pathol.">
        <title>A 20-kb lineage-specific genomic region tames virulence in pathogenic amphidiploid Verticillium longisporum.</title>
        <authorList>
            <person name="Harting R."/>
            <person name="Starke J."/>
            <person name="Kusch H."/>
            <person name="Poggeler S."/>
            <person name="Maurus I."/>
            <person name="Schluter R."/>
            <person name="Landesfeind M."/>
            <person name="Bulla I."/>
            <person name="Nowrousian M."/>
            <person name="de Jonge R."/>
            <person name="Stahlhut G."/>
            <person name="Hoff K.J."/>
            <person name="Asshauer K.P."/>
            <person name="Thurmer A."/>
            <person name="Stanke M."/>
            <person name="Daniel R."/>
            <person name="Morgenstern B."/>
            <person name="Thomma B.P.H.J."/>
            <person name="Kronstad J.W."/>
            <person name="Braus-Stromeyer S.A."/>
            <person name="Braus G.H."/>
        </authorList>
    </citation>
    <scope>NUCLEOTIDE SEQUENCE</scope>
    <source>
        <strain evidence="6">Vl32</strain>
    </source>
</reference>
<accession>A0A8I2Z3K5</accession>
<dbReference type="InterPro" id="IPR004143">
    <property type="entry name" value="BPL_LPL_catalytic"/>
</dbReference>
<dbReference type="PROSITE" id="PS51733">
    <property type="entry name" value="BPL_LPL_CATALYTIC"/>
    <property type="match status" value="1"/>
</dbReference>
<feature type="compositionally biased region" description="Low complexity" evidence="4">
    <location>
        <begin position="28"/>
        <end position="37"/>
    </location>
</feature>